<keyword evidence="1" id="KW-0472">Membrane</keyword>
<reference evidence="3" key="1">
    <citation type="submission" date="2008-08" db="EMBL/GenBank/DDBJ databases">
        <title>The complete genome sequence of Coprothermobacter proteolyticus strain ATCC 5245 / DSM 5265 / BT.</title>
        <authorList>
            <person name="Dodson R.J."/>
            <person name="Durkin A.S."/>
            <person name="Wu M."/>
            <person name="Eisen J."/>
            <person name="Sutton G."/>
        </authorList>
    </citation>
    <scope>NUCLEOTIDE SEQUENCE [LARGE SCALE GENOMIC DNA]</scope>
    <source>
        <strain evidence="3">ATCC 35245 / DSM 5265 / OCM 4 / BT</strain>
    </source>
</reference>
<dbReference type="EMBL" id="CP001145">
    <property type="protein sequence ID" value="ACI16849.1"/>
    <property type="molecule type" value="Genomic_DNA"/>
</dbReference>
<gene>
    <name evidence="2" type="ordered locus">COPRO5265_0928</name>
</gene>
<dbReference type="Proteomes" id="UP000001732">
    <property type="component" value="Chromosome"/>
</dbReference>
<dbReference type="AlphaFoldDB" id="B5Y910"/>
<dbReference type="RefSeq" id="WP_012543501.1">
    <property type="nucleotide sequence ID" value="NC_011295.1"/>
</dbReference>
<dbReference type="HOGENOM" id="CLU_1977765_0_0_9"/>
<protein>
    <submittedName>
        <fullName evidence="2">Membrane bound hydrogenase, MbxF subunit</fullName>
    </submittedName>
</protein>
<keyword evidence="3" id="KW-1185">Reference proteome</keyword>
<keyword evidence="1" id="KW-0812">Transmembrane</keyword>
<evidence type="ECO:0000313" key="3">
    <source>
        <dbReference type="Proteomes" id="UP000001732"/>
    </source>
</evidence>
<keyword evidence="1" id="KW-1133">Transmembrane helix</keyword>
<reference evidence="2 3" key="2">
    <citation type="journal article" date="2014" name="Genome Announc.">
        <title>Complete Genome Sequence of Coprothermobacter proteolyticus DSM 5265.</title>
        <authorList>
            <person name="Alexiev A."/>
            <person name="Coil D.A."/>
            <person name="Badger J.H."/>
            <person name="Enticknap J."/>
            <person name="Ward N."/>
            <person name="Robb F.T."/>
            <person name="Eisen J.A."/>
        </authorList>
    </citation>
    <scope>NUCLEOTIDE SEQUENCE [LARGE SCALE GENOMIC DNA]</scope>
    <source>
        <strain evidence="3">ATCC 35245 / DSM 5265 / OCM 4 / BT</strain>
    </source>
</reference>
<dbReference type="STRING" id="309798.COPRO5265_0928"/>
<accession>B5Y910</accession>
<sequence>MKFRDFLAFVIVAFLFFGIFLSLHGNDSLFNTPLSEYSTLQDTPDPLMPIPNIGKTITEYEIAQQTGNKPDCKFAGGECSVNAANVVTSIVFGYRGYDTLGEATILFVAITGLVYMVTALKGGEEK</sequence>
<dbReference type="OrthoDB" id="9798859at2"/>
<dbReference type="KEGG" id="cpo:COPRO5265_0928"/>
<organism evidence="2 3">
    <name type="scientific">Coprothermobacter proteolyticus (strain ATCC 35245 / DSM 5265 / OCM 4 / BT)</name>
    <dbReference type="NCBI Taxonomy" id="309798"/>
    <lineage>
        <taxon>Bacteria</taxon>
        <taxon>Pseudomonadati</taxon>
        <taxon>Coprothermobacterota</taxon>
        <taxon>Coprothermobacteria</taxon>
        <taxon>Coprothermobacterales</taxon>
        <taxon>Coprothermobacteraceae</taxon>
        <taxon>Coprothermobacter</taxon>
    </lineage>
</organism>
<evidence type="ECO:0000256" key="1">
    <source>
        <dbReference type="SAM" id="Phobius"/>
    </source>
</evidence>
<proteinExistence type="predicted"/>
<name>B5Y910_COPPD</name>
<evidence type="ECO:0000313" key="2">
    <source>
        <dbReference type="EMBL" id="ACI16849.1"/>
    </source>
</evidence>
<feature type="transmembrane region" description="Helical" evidence="1">
    <location>
        <begin position="103"/>
        <end position="120"/>
    </location>
</feature>